<evidence type="ECO:0000259" key="4">
    <source>
        <dbReference type="PROSITE" id="PS50995"/>
    </source>
</evidence>
<evidence type="ECO:0000256" key="3">
    <source>
        <dbReference type="ARBA" id="ARBA00023163"/>
    </source>
</evidence>
<name>A0ABT1PH87_9ACTN</name>
<reference evidence="5 6" key="1">
    <citation type="submission" date="2022-06" db="EMBL/GenBank/DDBJ databases">
        <title>Draft genome sequence of type strain Streptomyces rubrisoli DSM 42083.</title>
        <authorList>
            <person name="Duangmal K."/>
            <person name="Klaysubun C."/>
        </authorList>
    </citation>
    <scope>NUCLEOTIDE SEQUENCE [LARGE SCALE GENOMIC DNA]</scope>
    <source>
        <strain evidence="5 6">DSM 42083</strain>
    </source>
</reference>
<dbReference type="Pfam" id="PF12802">
    <property type="entry name" value="MarR_2"/>
    <property type="match status" value="1"/>
</dbReference>
<dbReference type="InterPro" id="IPR052526">
    <property type="entry name" value="HTH-type_Bedaq_tolerance"/>
</dbReference>
<dbReference type="PROSITE" id="PS50995">
    <property type="entry name" value="HTH_MARR_2"/>
    <property type="match status" value="1"/>
</dbReference>
<keyword evidence="1" id="KW-0805">Transcription regulation</keyword>
<dbReference type="PANTHER" id="PTHR39515">
    <property type="entry name" value="CONSERVED PROTEIN"/>
    <property type="match status" value="1"/>
</dbReference>
<sequence>MAVCLFCGYGDAVNEQEIASDLRAVVGNLVRRARATDAMPQAQAAVLGFLDREGPMTTSELAARQQIRHQSAARVVSQLVERGLVRQKPHPDDRRKVLVMLTDPGLQALQARRGRRADWLAEAIRAELSPAEQQQLAQSVALLNRLARHSDRS</sequence>
<dbReference type="SUPFAM" id="SSF46785">
    <property type="entry name" value="Winged helix' DNA-binding domain"/>
    <property type="match status" value="1"/>
</dbReference>
<evidence type="ECO:0000256" key="1">
    <source>
        <dbReference type="ARBA" id="ARBA00023015"/>
    </source>
</evidence>
<dbReference type="Gene3D" id="1.10.287.100">
    <property type="match status" value="1"/>
</dbReference>
<gene>
    <name evidence="5" type="ORF">NON19_22485</name>
</gene>
<dbReference type="EMBL" id="JANFNH010000031">
    <property type="protein sequence ID" value="MCQ4044721.1"/>
    <property type="molecule type" value="Genomic_DNA"/>
</dbReference>
<dbReference type="InterPro" id="IPR023187">
    <property type="entry name" value="Tscrpt_reg_MarR-type_CS"/>
</dbReference>
<comment type="caution">
    <text evidence="5">The sequence shown here is derived from an EMBL/GenBank/DDBJ whole genome shotgun (WGS) entry which is preliminary data.</text>
</comment>
<accession>A0ABT1PH87</accession>
<dbReference type="Proteomes" id="UP001206206">
    <property type="component" value="Unassembled WGS sequence"/>
</dbReference>
<dbReference type="SMART" id="SM00347">
    <property type="entry name" value="HTH_MARR"/>
    <property type="match status" value="1"/>
</dbReference>
<proteinExistence type="predicted"/>
<keyword evidence="6" id="KW-1185">Reference proteome</keyword>
<keyword evidence="2" id="KW-0238">DNA-binding</keyword>
<evidence type="ECO:0000256" key="2">
    <source>
        <dbReference type="ARBA" id="ARBA00023125"/>
    </source>
</evidence>
<keyword evidence="3" id="KW-0804">Transcription</keyword>
<dbReference type="InterPro" id="IPR000835">
    <property type="entry name" value="HTH_MarR-typ"/>
</dbReference>
<dbReference type="PROSITE" id="PS01117">
    <property type="entry name" value="HTH_MARR_1"/>
    <property type="match status" value="1"/>
</dbReference>
<dbReference type="Gene3D" id="1.10.10.10">
    <property type="entry name" value="Winged helix-like DNA-binding domain superfamily/Winged helix DNA-binding domain"/>
    <property type="match status" value="1"/>
</dbReference>
<organism evidence="5 6">
    <name type="scientific">Streptantibioticus rubrisoli</name>
    <dbReference type="NCBI Taxonomy" id="1387313"/>
    <lineage>
        <taxon>Bacteria</taxon>
        <taxon>Bacillati</taxon>
        <taxon>Actinomycetota</taxon>
        <taxon>Actinomycetes</taxon>
        <taxon>Kitasatosporales</taxon>
        <taxon>Streptomycetaceae</taxon>
        <taxon>Streptantibioticus</taxon>
    </lineage>
</organism>
<protein>
    <submittedName>
        <fullName evidence="5">MarR family transcriptional regulator</fullName>
    </submittedName>
</protein>
<dbReference type="PANTHER" id="PTHR39515:SF2">
    <property type="entry name" value="HTH-TYPE TRANSCRIPTIONAL REGULATOR RV0880"/>
    <property type="match status" value="1"/>
</dbReference>
<dbReference type="InterPro" id="IPR036390">
    <property type="entry name" value="WH_DNA-bd_sf"/>
</dbReference>
<evidence type="ECO:0000313" key="6">
    <source>
        <dbReference type="Proteomes" id="UP001206206"/>
    </source>
</evidence>
<dbReference type="InterPro" id="IPR036388">
    <property type="entry name" value="WH-like_DNA-bd_sf"/>
</dbReference>
<feature type="domain" description="HTH marR-type" evidence="4">
    <location>
        <begin position="15"/>
        <end position="148"/>
    </location>
</feature>
<dbReference type="RefSeq" id="WP_255930709.1">
    <property type="nucleotide sequence ID" value="NZ_JANFNH010000031.1"/>
</dbReference>
<evidence type="ECO:0000313" key="5">
    <source>
        <dbReference type="EMBL" id="MCQ4044721.1"/>
    </source>
</evidence>